<dbReference type="PANTHER" id="PTHR43736:SF1">
    <property type="entry name" value="DIHYDRONEOPTERIN TRIPHOSPHATE DIPHOSPHATASE"/>
    <property type="match status" value="1"/>
</dbReference>
<dbReference type="InterPro" id="IPR000086">
    <property type="entry name" value="NUDIX_hydrolase_dom"/>
</dbReference>
<reference evidence="3" key="1">
    <citation type="submission" date="2021-06" db="EMBL/GenBank/DDBJ databases">
        <title>Complete genome sequence of Nocardioides sp. G188.</title>
        <authorList>
            <person name="Im W.-T."/>
        </authorList>
    </citation>
    <scope>NUCLEOTIDE SEQUENCE</scope>
    <source>
        <strain evidence="3">G188</strain>
    </source>
</reference>
<evidence type="ECO:0000259" key="2">
    <source>
        <dbReference type="PROSITE" id="PS51462"/>
    </source>
</evidence>
<comment type="similarity">
    <text evidence="1">Belongs to the Nudix hydrolase family.</text>
</comment>
<accession>A0A975T2N1</accession>
<dbReference type="AlphaFoldDB" id="A0A975T2N1"/>
<dbReference type="PANTHER" id="PTHR43736">
    <property type="entry name" value="ADP-RIBOSE PYROPHOSPHATASE"/>
    <property type="match status" value="1"/>
</dbReference>
<evidence type="ECO:0000313" key="4">
    <source>
        <dbReference type="Proteomes" id="UP000683575"/>
    </source>
</evidence>
<dbReference type="Pfam" id="PF00293">
    <property type="entry name" value="NUDIX"/>
    <property type="match status" value="1"/>
</dbReference>
<evidence type="ECO:0000256" key="1">
    <source>
        <dbReference type="ARBA" id="ARBA00005582"/>
    </source>
</evidence>
<dbReference type="PROSITE" id="PS51462">
    <property type="entry name" value="NUDIX"/>
    <property type="match status" value="1"/>
</dbReference>
<dbReference type="Proteomes" id="UP000683575">
    <property type="component" value="Chromosome"/>
</dbReference>
<evidence type="ECO:0000313" key="3">
    <source>
        <dbReference type="EMBL" id="QWZ10381.1"/>
    </source>
</evidence>
<dbReference type="EMBL" id="CP077062">
    <property type="protein sequence ID" value="QWZ10381.1"/>
    <property type="molecule type" value="Genomic_DNA"/>
</dbReference>
<feature type="domain" description="Nudix hydrolase" evidence="2">
    <location>
        <begin position="18"/>
        <end position="151"/>
    </location>
</feature>
<proteinExistence type="inferred from homology"/>
<gene>
    <name evidence="3" type="ORF">KRR39_01630</name>
</gene>
<dbReference type="CDD" id="cd03674">
    <property type="entry name" value="NUDIX_Hydrolase"/>
    <property type="match status" value="1"/>
</dbReference>
<name>A0A975T2N1_9ACTN</name>
<dbReference type="KEGG" id="nps:KRR39_01630"/>
<organism evidence="3 4">
    <name type="scientific">Nocardioides panacis</name>
    <dbReference type="NCBI Taxonomy" id="2849501"/>
    <lineage>
        <taxon>Bacteria</taxon>
        <taxon>Bacillati</taxon>
        <taxon>Actinomycetota</taxon>
        <taxon>Actinomycetes</taxon>
        <taxon>Propionibacteriales</taxon>
        <taxon>Nocardioidaceae</taxon>
        <taxon>Nocardioides</taxon>
    </lineage>
</organism>
<sequence>MVTHLEAHPDGLGRSCPGAHVTAGVLVLSDDHRHVLLTLHAKARRWFHLGGHCEPQDRTLAAAALREGLEESGVPDLVLVPGPLHLDAHVVGFCGEHPQVTHLDVRFLALAPAGAVPEVSEESLDVRWWPVGDLPTESAELRELVAAGVALAQAWSSRAI</sequence>
<keyword evidence="4" id="KW-1185">Reference proteome</keyword>
<protein>
    <submittedName>
        <fullName evidence="3">NUDIX domain-containing protein</fullName>
    </submittedName>
</protein>